<dbReference type="SUPFAM" id="SSF51338">
    <property type="entry name" value="Composite domain of metallo-dependent hydrolases"/>
    <property type="match status" value="1"/>
</dbReference>
<dbReference type="Pfam" id="PF01979">
    <property type="entry name" value="Amidohydro_1"/>
    <property type="match status" value="1"/>
</dbReference>
<proteinExistence type="predicted"/>
<protein>
    <submittedName>
        <fullName evidence="3">Amidohydrolase</fullName>
    </submittedName>
</protein>
<feature type="region of interest" description="Disordered" evidence="1">
    <location>
        <begin position="1"/>
        <end position="20"/>
    </location>
</feature>
<evidence type="ECO:0000313" key="4">
    <source>
        <dbReference type="Proteomes" id="UP000076404"/>
    </source>
</evidence>
<dbReference type="GO" id="GO:0016810">
    <property type="term" value="F:hydrolase activity, acting on carbon-nitrogen (but not peptide) bonds"/>
    <property type="evidence" value="ECO:0007669"/>
    <property type="project" value="InterPro"/>
</dbReference>
<dbReference type="Gene3D" id="2.30.40.10">
    <property type="entry name" value="Urease, subunit C, domain 1"/>
    <property type="match status" value="2"/>
</dbReference>
<sequence>MFSSAAQARPKAQTAPVDPAVQARLAGERREDPAPAPAKREGEGPFQRLIIRGVNVIDGYGSAPRGPVDVVVEGNRIAQIVSVGYPKVKIDPAKRPTGATKEIDANGMYLMPGLIDLHVHQGTQQKAPESEYYNKLWLAHGITTVRGVPFASFDYSVKERARSEKNEITAPRYVVYQRPGTGWGRGTPRTPDVAREWVRWAKANGADGLKLGAERPDLMQAYLDEAKKLGLGTTAHLQQGGVAQVNGDVATAMGLEAITHFYGVFESMYDNNQVQPWPLDANLQDEQTRFGQVARQWSLVTPRSEKWNRFLKNLKDRDVTLDPTMTTYLTGRDVNHRMYAPWHEKYTIPTQRDFYLSNRENHGAYFYDWTTADEVAWKNFYRVWMMFLNDYKNMGGRVTASSDAGFIWNTPGFSTIEELELLQEAGFYPGEAIRAGTYHAAVALNKPTGLPIERGVVEPGALADLVIVDANPFTNLKVLYGTGWQRLNDETGKVETYGGVKYTIKDGIVYDAKKLLADIEEMGNAQRRARGGK</sequence>
<dbReference type="EMBL" id="CP011454">
    <property type="protein sequence ID" value="AMW04810.1"/>
    <property type="molecule type" value="Genomic_DNA"/>
</dbReference>
<reference evidence="3 4" key="2">
    <citation type="journal article" date="2016" name="Environ. Microbiol. Rep.">
        <title>Metagenomic evidence for the presence of phototrophic Gemmatimonadetes bacteria in diverse environments.</title>
        <authorList>
            <person name="Zeng Y."/>
            <person name="Baumbach J."/>
            <person name="Barbosa E.G."/>
            <person name="Azevedo V."/>
            <person name="Zhang C."/>
            <person name="Koblizek M."/>
        </authorList>
    </citation>
    <scope>NUCLEOTIDE SEQUENCE [LARGE SCALE GENOMIC DNA]</scope>
    <source>
        <strain evidence="3 4">AP64</strain>
    </source>
</reference>
<dbReference type="AlphaFoldDB" id="A0A143BJZ7"/>
<evidence type="ECO:0000313" key="3">
    <source>
        <dbReference type="EMBL" id="AMW04810.1"/>
    </source>
</evidence>
<evidence type="ECO:0000259" key="2">
    <source>
        <dbReference type="Pfam" id="PF01979"/>
    </source>
</evidence>
<keyword evidence="3" id="KW-0378">Hydrolase</keyword>
<dbReference type="PANTHER" id="PTHR43135:SF3">
    <property type="entry name" value="ALPHA-D-RIBOSE 1-METHYLPHOSPHONATE 5-TRIPHOSPHATE DIPHOSPHATASE"/>
    <property type="match status" value="1"/>
</dbReference>
<dbReference type="InterPro" id="IPR051781">
    <property type="entry name" value="Metallo-dep_Hydrolase"/>
</dbReference>
<keyword evidence="4" id="KW-1185">Reference proteome</keyword>
<dbReference type="Proteomes" id="UP000076404">
    <property type="component" value="Chromosome"/>
</dbReference>
<dbReference type="InterPro" id="IPR006680">
    <property type="entry name" value="Amidohydro-rel"/>
</dbReference>
<dbReference type="InterPro" id="IPR011059">
    <property type="entry name" value="Metal-dep_hydrolase_composite"/>
</dbReference>
<dbReference type="SUPFAM" id="SSF51556">
    <property type="entry name" value="Metallo-dependent hydrolases"/>
    <property type="match status" value="1"/>
</dbReference>
<dbReference type="PANTHER" id="PTHR43135">
    <property type="entry name" value="ALPHA-D-RIBOSE 1-METHYLPHOSPHONATE 5-TRIPHOSPHATE DIPHOSPHATASE"/>
    <property type="match status" value="1"/>
</dbReference>
<dbReference type="InterPro" id="IPR032466">
    <property type="entry name" value="Metal_Hydrolase"/>
</dbReference>
<gene>
    <name evidence="3" type="ORF">GEMMAAP_08140</name>
</gene>
<dbReference type="eggNOG" id="COG1228">
    <property type="taxonomic scope" value="Bacteria"/>
</dbReference>
<feature type="domain" description="Amidohydrolase-related" evidence="2">
    <location>
        <begin position="392"/>
        <end position="508"/>
    </location>
</feature>
<dbReference type="STRING" id="1379270.GEMMAAP_08140"/>
<evidence type="ECO:0000256" key="1">
    <source>
        <dbReference type="SAM" id="MobiDB-lite"/>
    </source>
</evidence>
<dbReference type="Gene3D" id="3.20.20.140">
    <property type="entry name" value="Metal-dependent hydrolases"/>
    <property type="match status" value="1"/>
</dbReference>
<dbReference type="KEGG" id="gph:GEMMAAP_08140"/>
<reference evidence="3 4" key="1">
    <citation type="journal article" date="2014" name="Proc. Natl. Acad. Sci. U.S.A.">
        <title>Functional type 2 photosynthetic reaction centers found in the rare bacterial phylum Gemmatimonadetes.</title>
        <authorList>
            <person name="Zeng Y."/>
            <person name="Feng F."/>
            <person name="Medova H."/>
            <person name="Dean J."/>
            <person name="Koblizek M."/>
        </authorList>
    </citation>
    <scope>NUCLEOTIDE SEQUENCE [LARGE SCALE GENOMIC DNA]</scope>
    <source>
        <strain evidence="3 4">AP64</strain>
    </source>
</reference>
<name>A0A143BJZ7_9BACT</name>
<organism evidence="3 4">
    <name type="scientific">Gemmatimonas phototrophica</name>
    <dbReference type="NCBI Taxonomy" id="1379270"/>
    <lineage>
        <taxon>Bacteria</taxon>
        <taxon>Pseudomonadati</taxon>
        <taxon>Gemmatimonadota</taxon>
        <taxon>Gemmatimonadia</taxon>
        <taxon>Gemmatimonadales</taxon>
        <taxon>Gemmatimonadaceae</taxon>
        <taxon>Gemmatimonas</taxon>
    </lineage>
</organism>
<dbReference type="OrthoDB" id="9815027at2"/>
<accession>A0A143BJZ7</accession>